<dbReference type="PROSITE" id="PS51722">
    <property type="entry name" value="G_TR_2"/>
    <property type="match status" value="1"/>
</dbReference>
<evidence type="ECO:0000256" key="2">
    <source>
        <dbReference type="ARBA" id="ARBA00022741"/>
    </source>
</evidence>
<evidence type="ECO:0000313" key="5">
    <source>
        <dbReference type="EMBL" id="TKR70107.1"/>
    </source>
</evidence>
<evidence type="ECO:0000256" key="3">
    <source>
        <dbReference type="ARBA" id="ARBA00023134"/>
    </source>
</evidence>
<dbReference type="InterPro" id="IPR027417">
    <property type="entry name" value="P-loop_NTPase"/>
</dbReference>
<dbReference type="Gene3D" id="3.40.50.300">
    <property type="entry name" value="P-loop containing nucleotide triphosphate hydrolases"/>
    <property type="match status" value="1"/>
</dbReference>
<keyword evidence="3" id="KW-0342">GTP-binding</keyword>
<dbReference type="PANTHER" id="PTHR43721:SF3">
    <property type="entry name" value="GTP-BINDING PROTEIN 2"/>
    <property type="match status" value="1"/>
</dbReference>
<proteinExistence type="inferred from homology"/>
<dbReference type="InterPro" id="IPR004161">
    <property type="entry name" value="EFTu-like_2"/>
</dbReference>
<dbReference type="InterPro" id="IPR050055">
    <property type="entry name" value="EF-Tu_GTPase"/>
</dbReference>
<dbReference type="PANTHER" id="PTHR43721">
    <property type="entry name" value="ELONGATION FACTOR TU-RELATED"/>
    <property type="match status" value="1"/>
</dbReference>
<comment type="caution">
    <text evidence="5">The sequence shown here is derived from an EMBL/GenBank/DDBJ whole genome shotgun (WGS) entry which is preliminary data.</text>
</comment>
<dbReference type="InterPro" id="IPR009000">
    <property type="entry name" value="Transl_B-barrel_sf"/>
</dbReference>
<accession>A0A4U5ML10</accession>
<dbReference type="CDD" id="cd03708">
    <property type="entry name" value="GTPBP_III"/>
    <property type="match status" value="1"/>
</dbReference>
<dbReference type="GO" id="GO:0005525">
    <property type="term" value="F:GTP binding"/>
    <property type="evidence" value="ECO:0007669"/>
    <property type="project" value="UniProtKB-KW"/>
</dbReference>
<dbReference type="Pfam" id="PF03144">
    <property type="entry name" value="GTP_EFTU_D2"/>
    <property type="match status" value="1"/>
</dbReference>
<dbReference type="SUPFAM" id="SSF52540">
    <property type="entry name" value="P-loop containing nucleoside triphosphate hydrolases"/>
    <property type="match status" value="1"/>
</dbReference>
<comment type="similarity">
    <text evidence="1">Belongs to the TRAFAC class translation factor GTPase superfamily. Classic translation factor GTPase family. EF-Tu/EF-1A subfamily.</text>
</comment>
<dbReference type="Pfam" id="PF00009">
    <property type="entry name" value="GTP_EFTU"/>
    <property type="match status" value="1"/>
</dbReference>
<keyword evidence="6" id="KW-1185">Reference proteome</keyword>
<dbReference type="AlphaFoldDB" id="A0A4U5ML10"/>
<dbReference type="InterPro" id="IPR009001">
    <property type="entry name" value="Transl_elong_EF1A/Init_IF2_C"/>
</dbReference>
<dbReference type="GO" id="GO:0003746">
    <property type="term" value="F:translation elongation factor activity"/>
    <property type="evidence" value="ECO:0007669"/>
    <property type="project" value="TreeGrafter"/>
</dbReference>
<dbReference type="SUPFAM" id="SSF50465">
    <property type="entry name" value="EF-Tu/eEF-1alpha/eIF2-gamma C-terminal domain"/>
    <property type="match status" value="1"/>
</dbReference>
<dbReference type="GO" id="GO:0003924">
    <property type="term" value="F:GTPase activity"/>
    <property type="evidence" value="ECO:0007669"/>
    <property type="project" value="InterPro"/>
</dbReference>
<sequence>MEFMTSTFTDDVVDEANVQFNKRKKTVSATVTEKRKHNGDNTEYSYLPPENDLGNVEYKARLVNISANRLQHLITQLNWRLREGQGEAIYVIGVEDDGAMKGLGEEDLEASLKTLKKMTDALDATLEVTNEWDVTHAGCENRKQVVEILVRRIPDRQQRIDLKLAVLGCADAGKSTLCGVLTHGVLDNGHGEVRQNLFRYAHESRTGKTSSICLDVIGFDNSGNLINYEKHSQEEIIQCSSKLITLIDLAGDRKYMKTTIYGLTAHAPHFCALVVNAKTGVNVVTKEHLGIISLALKLPFFVVITKADTVTQTHLEKVQASLEKLVKPLVKEAEAFRVNSAQDVVKAAELLVSKECVPIITVSSVSGVNIDLLAAFLNVLPPKETSESHQTQLARKSPVFLFNELFNVPKVGEVVYGYLTEGVLREGDEIRIGPGSCGVYVSARISSIRRNRQPVRSVYPGETATIAFKGNQLVDVQLRRGMTMLKADDMAICCYEFTASFCLLYHPNNEIRVGFQGTVFIGAVRQTATIVSMDKPSLSPMAWTNVRFRFYRHPEYVRKGMTVIFQEGRSKGMGEVVDVDAC</sequence>
<reference evidence="5 6" key="2">
    <citation type="journal article" date="2019" name="G3 (Bethesda)">
        <title>Hybrid Assembly of the Genome of the Entomopathogenic Nematode Steinernema carpocapsae Identifies the X-Chromosome.</title>
        <authorList>
            <person name="Serra L."/>
            <person name="Macchietto M."/>
            <person name="Macias-Munoz A."/>
            <person name="McGill C.J."/>
            <person name="Rodriguez I.M."/>
            <person name="Rodriguez B."/>
            <person name="Murad R."/>
            <person name="Mortazavi A."/>
        </authorList>
    </citation>
    <scope>NUCLEOTIDE SEQUENCE [LARGE SCALE GENOMIC DNA]</scope>
    <source>
        <strain evidence="5 6">ALL</strain>
    </source>
</reference>
<dbReference type="EMBL" id="AZBU02000007">
    <property type="protein sequence ID" value="TKR70107.1"/>
    <property type="molecule type" value="Genomic_DNA"/>
</dbReference>
<name>A0A4U5ML10_STECR</name>
<dbReference type="Gene3D" id="2.40.30.10">
    <property type="entry name" value="Translation factors"/>
    <property type="match status" value="1"/>
</dbReference>
<organism evidence="5 6">
    <name type="scientific">Steinernema carpocapsae</name>
    <name type="common">Entomopathogenic nematode</name>
    <dbReference type="NCBI Taxonomy" id="34508"/>
    <lineage>
        <taxon>Eukaryota</taxon>
        <taxon>Metazoa</taxon>
        <taxon>Ecdysozoa</taxon>
        <taxon>Nematoda</taxon>
        <taxon>Chromadorea</taxon>
        <taxon>Rhabditida</taxon>
        <taxon>Tylenchina</taxon>
        <taxon>Panagrolaimomorpha</taxon>
        <taxon>Strongyloidoidea</taxon>
        <taxon>Steinernematidae</taxon>
        <taxon>Steinernema</taxon>
    </lineage>
</organism>
<gene>
    <name evidence="5" type="ORF">L596_022171</name>
</gene>
<reference evidence="5 6" key="1">
    <citation type="journal article" date="2015" name="Genome Biol.">
        <title>Comparative genomics of Steinernema reveals deeply conserved gene regulatory networks.</title>
        <authorList>
            <person name="Dillman A.R."/>
            <person name="Macchietto M."/>
            <person name="Porter C.F."/>
            <person name="Rogers A."/>
            <person name="Williams B."/>
            <person name="Antoshechkin I."/>
            <person name="Lee M.M."/>
            <person name="Goodwin Z."/>
            <person name="Lu X."/>
            <person name="Lewis E.E."/>
            <person name="Goodrich-Blair H."/>
            <person name="Stock S.P."/>
            <person name="Adams B.J."/>
            <person name="Sternberg P.W."/>
            <person name="Mortazavi A."/>
        </authorList>
    </citation>
    <scope>NUCLEOTIDE SEQUENCE [LARGE SCALE GENOMIC DNA]</scope>
    <source>
        <strain evidence="5 6">ALL</strain>
    </source>
</reference>
<feature type="domain" description="Tr-type G" evidence="4">
    <location>
        <begin position="159"/>
        <end position="387"/>
    </location>
</feature>
<protein>
    <recommendedName>
        <fullName evidence="4">Tr-type G domain-containing protein</fullName>
    </recommendedName>
</protein>
<keyword evidence="2" id="KW-0547">Nucleotide-binding</keyword>
<evidence type="ECO:0000256" key="1">
    <source>
        <dbReference type="ARBA" id="ARBA00007249"/>
    </source>
</evidence>
<dbReference type="InterPro" id="IPR000795">
    <property type="entry name" value="T_Tr_GTP-bd_dom"/>
</dbReference>
<dbReference type="SUPFAM" id="SSF50447">
    <property type="entry name" value="Translation proteins"/>
    <property type="match status" value="1"/>
</dbReference>
<dbReference type="STRING" id="34508.A0A4U5ML10"/>
<evidence type="ECO:0000313" key="6">
    <source>
        <dbReference type="Proteomes" id="UP000298663"/>
    </source>
</evidence>
<evidence type="ECO:0000259" key="4">
    <source>
        <dbReference type="PROSITE" id="PS51722"/>
    </source>
</evidence>
<dbReference type="Proteomes" id="UP000298663">
    <property type="component" value="Unassembled WGS sequence"/>
</dbReference>
<dbReference type="OrthoDB" id="248233at2759"/>